<keyword evidence="2" id="KW-0812">Transmembrane</keyword>
<dbReference type="EMBL" id="JAEHOE010000059">
    <property type="protein sequence ID" value="KAG2490701.1"/>
    <property type="molecule type" value="Genomic_DNA"/>
</dbReference>
<evidence type="ECO:0000256" key="2">
    <source>
        <dbReference type="SAM" id="Phobius"/>
    </source>
</evidence>
<keyword evidence="2" id="KW-1133">Transmembrane helix</keyword>
<feature type="transmembrane region" description="Helical" evidence="2">
    <location>
        <begin position="281"/>
        <end position="302"/>
    </location>
</feature>
<dbReference type="Proteomes" id="UP000612055">
    <property type="component" value="Unassembled WGS sequence"/>
</dbReference>
<evidence type="ECO:0000313" key="4">
    <source>
        <dbReference type="Proteomes" id="UP000612055"/>
    </source>
</evidence>
<keyword evidence="2" id="KW-0472">Membrane</keyword>
<keyword evidence="4" id="KW-1185">Reference proteome</keyword>
<sequence>MPPAPVYSAFDKVMLVVGLGLVGFTIASFVIDVKLVVLVNEHLVPEMQAAAAAQDTTTCAGAVGAEGVALMAYIVIQALAVAWGVAAWVLSVETLVLGFTRELAFRVLQPFAAAACCWSQSLEALLYLALEHSGALAQGVNTAFALVKLVQLFIYASTLNKLQAFGLWCTQGEGFFSALLAHYGGGDDADPSAPQCRYDGLAFTMRTAVVLGSVGPACGIAAFLAGRTVGPLGHKMLAGVPAALLGGAVVVRTFQVVMVYGEVQAWYTRSFDFCINLKLRVAIAYFALALILAVGCAFWFAYFWNVSSRLSEACLGPAEEGGGVAKHDLAGVLARGLPGGGTASSIDEGRFTWALLACSAGVVIGTVGMVAVAAVGFSLYGMTREAGIPQSGWFVSDVVVNALSLAGVAVGAPLWLGYLLRSWAHRGRVAPDDGGDEEDGAGAGAEGANSRTPSVTTPCPSGSGAAGAA</sequence>
<feature type="transmembrane region" description="Helical" evidence="2">
    <location>
        <begin position="399"/>
        <end position="420"/>
    </location>
</feature>
<dbReference type="AlphaFoldDB" id="A0A835XYD9"/>
<feature type="transmembrane region" description="Helical" evidence="2">
    <location>
        <begin position="136"/>
        <end position="155"/>
    </location>
</feature>
<protein>
    <submittedName>
        <fullName evidence="3">Uncharacterized protein</fullName>
    </submittedName>
</protein>
<evidence type="ECO:0000256" key="1">
    <source>
        <dbReference type="SAM" id="MobiDB-lite"/>
    </source>
</evidence>
<name>A0A835XYD9_9CHLO</name>
<proteinExistence type="predicted"/>
<feature type="compositionally biased region" description="Polar residues" evidence="1">
    <location>
        <begin position="449"/>
        <end position="460"/>
    </location>
</feature>
<reference evidence="3" key="1">
    <citation type="journal article" date="2020" name="bioRxiv">
        <title>Comparative genomics of Chlamydomonas.</title>
        <authorList>
            <person name="Craig R.J."/>
            <person name="Hasan A.R."/>
            <person name="Ness R.W."/>
            <person name="Keightley P.D."/>
        </authorList>
    </citation>
    <scope>NUCLEOTIDE SEQUENCE</scope>
    <source>
        <strain evidence="3">CCAP 11/70</strain>
    </source>
</reference>
<feature type="region of interest" description="Disordered" evidence="1">
    <location>
        <begin position="430"/>
        <end position="469"/>
    </location>
</feature>
<evidence type="ECO:0000313" key="3">
    <source>
        <dbReference type="EMBL" id="KAG2490701.1"/>
    </source>
</evidence>
<feature type="transmembrane region" description="Helical" evidence="2">
    <location>
        <begin position="12"/>
        <end position="31"/>
    </location>
</feature>
<gene>
    <name evidence="3" type="ORF">HYH03_010862</name>
</gene>
<feature type="transmembrane region" description="Helical" evidence="2">
    <location>
        <begin position="162"/>
        <end position="183"/>
    </location>
</feature>
<feature type="transmembrane region" description="Helical" evidence="2">
    <location>
        <begin position="203"/>
        <end position="225"/>
    </location>
</feature>
<organism evidence="3 4">
    <name type="scientific">Edaphochlamys debaryana</name>
    <dbReference type="NCBI Taxonomy" id="47281"/>
    <lineage>
        <taxon>Eukaryota</taxon>
        <taxon>Viridiplantae</taxon>
        <taxon>Chlorophyta</taxon>
        <taxon>core chlorophytes</taxon>
        <taxon>Chlorophyceae</taxon>
        <taxon>CS clade</taxon>
        <taxon>Chlamydomonadales</taxon>
        <taxon>Chlamydomonadales incertae sedis</taxon>
        <taxon>Edaphochlamys</taxon>
    </lineage>
</organism>
<accession>A0A835XYD9</accession>
<comment type="caution">
    <text evidence="3">The sequence shown here is derived from an EMBL/GenBank/DDBJ whole genome shotgun (WGS) entry which is preliminary data.</text>
</comment>
<feature type="transmembrane region" description="Helical" evidence="2">
    <location>
        <begin position="70"/>
        <end position="90"/>
    </location>
</feature>
<feature type="transmembrane region" description="Helical" evidence="2">
    <location>
        <begin position="237"/>
        <end position="261"/>
    </location>
</feature>
<feature type="transmembrane region" description="Helical" evidence="2">
    <location>
        <begin position="353"/>
        <end position="379"/>
    </location>
</feature>